<comment type="subunit">
    <text evidence="5">Homodimer; the beta-strands of each monomer intercalate to form a hydrophobic core, while the alpha-helices form wings that extend away from the core.</text>
</comment>
<dbReference type="GO" id="GO:0005829">
    <property type="term" value="C:cytosol"/>
    <property type="evidence" value="ECO:0007669"/>
    <property type="project" value="TreeGrafter"/>
</dbReference>
<dbReference type="GO" id="GO:0044781">
    <property type="term" value="P:bacterial-type flagellum organization"/>
    <property type="evidence" value="ECO:0007669"/>
    <property type="project" value="UniProtKB-KW"/>
</dbReference>
<dbReference type="PANTHER" id="PTHR34984">
    <property type="entry name" value="CARBON STORAGE REGULATOR"/>
    <property type="match status" value="1"/>
</dbReference>
<dbReference type="HAMAP" id="MF_00167">
    <property type="entry name" value="CsrA"/>
    <property type="match status" value="1"/>
</dbReference>
<dbReference type="EMBL" id="DXAQ01000046">
    <property type="protein sequence ID" value="HIZ88911.1"/>
    <property type="molecule type" value="Genomic_DNA"/>
</dbReference>
<evidence type="ECO:0000256" key="3">
    <source>
        <dbReference type="ARBA" id="ARBA00022845"/>
    </source>
</evidence>
<dbReference type="Gene3D" id="2.60.40.4380">
    <property type="entry name" value="Translational regulator CsrA"/>
    <property type="match status" value="1"/>
</dbReference>
<evidence type="ECO:0000313" key="7">
    <source>
        <dbReference type="Proteomes" id="UP000824176"/>
    </source>
</evidence>
<comment type="similarity">
    <text evidence="5">Belongs to the CsrA/RsmA family.</text>
</comment>
<dbReference type="GO" id="GO:0006402">
    <property type="term" value="P:mRNA catabolic process"/>
    <property type="evidence" value="ECO:0007669"/>
    <property type="project" value="InterPro"/>
</dbReference>
<keyword evidence="2 5" id="KW-0678">Repressor</keyword>
<protein>
    <recommendedName>
        <fullName evidence="5">Translational regulator CsrA</fullName>
    </recommendedName>
</protein>
<evidence type="ECO:0000256" key="1">
    <source>
        <dbReference type="ARBA" id="ARBA00022490"/>
    </source>
</evidence>
<dbReference type="Pfam" id="PF02599">
    <property type="entry name" value="CsrA"/>
    <property type="match status" value="1"/>
</dbReference>
<keyword evidence="5" id="KW-1005">Bacterial flagellum biogenesis</keyword>
<dbReference type="GO" id="GO:0045947">
    <property type="term" value="P:negative regulation of translational initiation"/>
    <property type="evidence" value="ECO:0007669"/>
    <property type="project" value="UniProtKB-UniRule"/>
</dbReference>
<dbReference type="FunFam" id="2.60.40.4380:FF:000002">
    <property type="entry name" value="Translational regulator CsrA"/>
    <property type="match status" value="1"/>
</dbReference>
<evidence type="ECO:0000256" key="2">
    <source>
        <dbReference type="ARBA" id="ARBA00022491"/>
    </source>
</evidence>
<comment type="caution">
    <text evidence="6">The sequence shown here is derived from an EMBL/GenBank/DDBJ whole genome shotgun (WGS) entry which is preliminary data.</text>
</comment>
<proteinExistence type="inferred from homology"/>
<gene>
    <name evidence="5 6" type="primary">csrA</name>
    <name evidence="6" type="ORF">H9804_03110</name>
</gene>
<name>A0A9D2KBA5_9BACT</name>
<comment type="subcellular location">
    <subcellularLocation>
        <location evidence="5">Cytoplasm</location>
    </subcellularLocation>
</comment>
<dbReference type="GO" id="GO:0048027">
    <property type="term" value="F:mRNA 5'-UTR binding"/>
    <property type="evidence" value="ECO:0007669"/>
    <property type="project" value="UniProtKB-UniRule"/>
</dbReference>
<evidence type="ECO:0000313" key="6">
    <source>
        <dbReference type="EMBL" id="HIZ88911.1"/>
    </source>
</evidence>
<dbReference type="PANTHER" id="PTHR34984:SF1">
    <property type="entry name" value="CARBON STORAGE REGULATOR"/>
    <property type="match status" value="1"/>
</dbReference>
<dbReference type="SUPFAM" id="SSF117130">
    <property type="entry name" value="CsrA-like"/>
    <property type="match status" value="1"/>
</dbReference>
<dbReference type="GO" id="GO:1902208">
    <property type="term" value="P:regulation of bacterial-type flagellum assembly"/>
    <property type="evidence" value="ECO:0007669"/>
    <property type="project" value="UniProtKB-UniRule"/>
</dbReference>
<dbReference type="GO" id="GO:0006109">
    <property type="term" value="P:regulation of carbohydrate metabolic process"/>
    <property type="evidence" value="ECO:0007669"/>
    <property type="project" value="InterPro"/>
</dbReference>
<dbReference type="NCBIfam" id="TIGR00202">
    <property type="entry name" value="csrA"/>
    <property type="match status" value="1"/>
</dbReference>
<dbReference type="InterPro" id="IPR036107">
    <property type="entry name" value="CsrA_sf"/>
</dbReference>
<dbReference type="NCBIfam" id="NF002469">
    <property type="entry name" value="PRK01712.1"/>
    <property type="match status" value="1"/>
</dbReference>
<organism evidence="6 7">
    <name type="scientific">Candidatus Mucispirillum faecigallinarum</name>
    <dbReference type="NCBI Taxonomy" id="2838699"/>
    <lineage>
        <taxon>Bacteria</taxon>
        <taxon>Pseudomonadati</taxon>
        <taxon>Deferribacterota</taxon>
        <taxon>Deferribacteres</taxon>
        <taxon>Deferribacterales</taxon>
        <taxon>Mucispirillaceae</taxon>
        <taxon>Mucispirillum</taxon>
    </lineage>
</organism>
<reference evidence="6" key="2">
    <citation type="submission" date="2021-04" db="EMBL/GenBank/DDBJ databases">
        <authorList>
            <person name="Gilroy R."/>
        </authorList>
    </citation>
    <scope>NUCLEOTIDE SEQUENCE</scope>
    <source>
        <strain evidence="6">ChiW4-1371</strain>
    </source>
</reference>
<reference evidence="6" key="1">
    <citation type="journal article" date="2021" name="PeerJ">
        <title>Extensive microbial diversity within the chicken gut microbiome revealed by metagenomics and culture.</title>
        <authorList>
            <person name="Gilroy R."/>
            <person name="Ravi A."/>
            <person name="Getino M."/>
            <person name="Pursley I."/>
            <person name="Horton D.L."/>
            <person name="Alikhan N.F."/>
            <person name="Baker D."/>
            <person name="Gharbi K."/>
            <person name="Hall N."/>
            <person name="Watson M."/>
            <person name="Adriaenssens E.M."/>
            <person name="Foster-Nyarko E."/>
            <person name="Jarju S."/>
            <person name="Secka A."/>
            <person name="Antonio M."/>
            <person name="Oren A."/>
            <person name="Chaudhuri R.R."/>
            <person name="La Ragione R."/>
            <person name="Hildebrand F."/>
            <person name="Pallen M.J."/>
        </authorList>
    </citation>
    <scope>NUCLEOTIDE SEQUENCE</scope>
    <source>
        <strain evidence="6">ChiW4-1371</strain>
    </source>
</reference>
<dbReference type="AlphaFoldDB" id="A0A9D2KBA5"/>
<keyword evidence="4 5" id="KW-0694">RNA-binding</keyword>
<evidence type="ECO:0000256" key="4">
    <source>
        <dbReference type="ARBA" id="ARBA00022884"/>
    </source>
</evidence>
<keyword evidence="1 5" id="KW-0963">Cytoplasm</keyword>
<dbReference type="InterPro" id="IPR003751">
    <property type="entry name" value="CsrA"/>
</dbReference>
<keyword evidence="3 5" id="KW-0810">Translation regulation</keyword>
<sequence length="79" mass="8960">MLVLSRKSNESIMIGDDIEVRVVEITGKAIKLGIEAPKDIVVHRKEVYEAIKSENLQAVPKETPKENIISLAEYFKKHK</sequence>
<evidence type="ECO:0000256" key="5">
    <source>
        <dbReference type="HAMAP-Rule" id="MF_00167"/>
    </source>
</evidence>
<accession>A0A9D2KBA5</accession>
<dbReference type="Proteomes" id="UP000824176">
    <property type="component" value="Unassembled WGS sequence"/>
</dbReference>
<comment type="function">
    <text evidence="5">A translational regulator that binds mRNA to regulate translation initiation and/or mRNA stability. Usually binds in the 5'-UTR at or near the Shine-Dalgarno sequence preventing ribosome-binding, thus repressing translation. Its main target seems to be the major flagellin gene, while its function is anatagonized by FliW.</text>
</comment>